<dbReference type="Pfam" id="PF17390">
    <property type="entry name" value="Bac_rhamnosid_C"/>
    <property type="match status" value="1"/>
</dbReference>
<feature type="compositionally biased region" description="Low complexity" evidence="4">
    <location>
        <begin position="668"/>
        <end position="684"/>
    </location>
</feature>
<organism evidence="9 10">
    <name type="scientific">Termitidicoccus mucosus</name>
    <dbReference type="NCBI Taxonomy" id="1184151"/>
    <lineage>
        <taxon>Bacteria</taxon>
        <taxon>Pseudomonadati</taxon>
        <taxon>Verrucomicrobiota</taxon>
        <taxon>Opitutia</taxon>
        <taxon>Opitutales</taxon>
        <taxon>Opitutaceae</taxon>
        <taxon>Termitidicoccus</taxon>
    </lineage>
</organism>
<evidence type="ECO:0000259" key="6">
    <source>
        <dbReference type="Pfam" id="PF08531"/>
    </source>
</evidence>
<dbReference type="InterPro" id="IPR035396">
    <property type="entry name" value="Bac_rhamnosid6H"/>
</dbReference>
<evidence type="ECO:0000313" key="9">
    <source>
        <dbReference type="EMBL" id="OAM87445.1"/>
    </source>
</evidence>
<evidence type="ECO:0000259" key="7">
    <source>
        <dbReference type="Pfam" id="PF17389"/>
    </source>
</evidence>
<dbReference type="InterPro" id="IPR013783">
    <property type="entry name" value="Ig-like_fold"/>
</dbReference>
<dbReference type="EC" id="3.2.1.40" evidence="2"/>
<dbReference type="InterPro" id="IPR008902">
    <property type="entry name" value="Rhamnosid_concanavalin"/>
</dbReference>
<feature type="domain" description="Alpha-L-rhamnosidase concanavalin-like" evidence="5">
    <location>
        <begin position="514"/>
        <end position="601"/>
    </location>
</feature>
<comment type="catalytic activity">
    <reaction evidence="1">
        <text>Hydrolysis of terminal non-reducing alpha-L-rhamnose residues in alpha-L-rhamnosides.</text>
        <dbReference type="EC" id="3.2.1.40"/>
    </reaction>
</comment>
<dbReference type="Gene3D" id="2.60.120.260">
    <property type="entry name" value="Galactose-binding domain-like"/>
    <property type="match status" value="3"/>
</dbReference>
<dbReference type="InterPro" id="IPR016007">
    <property type="entry name" value="Alpha_rhamnosid"/>
</dbReference>
<dbReference type="Pfam" id="PF17389">
    <property type="entry name" value="Bac_rhamnosid6H"/>
    <property type="match status" value="1"/>
</dbReference>
<dbReference type="Gene3D" id="2.60.420.10">
    <property type="entry name" value="Maltose phosphorylase, domain 3"/>
    <property type="match status" value="1"/>
</dbReference>
<dbReference type="Pfam" id="PF05592">
    <property type="entry name" value="Bac_rhamnosid"/>
    <property type="match status" value="1"/>
</dbReference>
<dbReference type="GO" id="GO:0030596">
    <property type="term" value="F:alpha-L-rhamnosidase activity"/>
    <property type="evidence" value="ECO:0007669"/>
    <property type="project" value="UniProtKB-EC"/>
</dbReference>
<evidence type="ECO:0000256" key="1">
    <source>
        <dbReference type="ARBA" id="ARBA00001445"/>
    </source>
</evidence>
<feature type="domain" description="Alpha-L-rhamnosidase C-terminal" evidence="8">
    <location>
        <begin position="1044"/>
        <end position="1116"/>
    </location>
</feature>
<keyword evidence="3" id="KW-0378">Hydrolase</keyword>
<dbReference type="InterPro" id="IPR012341">
    <property type="entry name" value="6hp_glycosidase-like_sf"/>
</dbReference>
<gene>
    <name evidence="9" type="ORF">AW736_23050</name>
</gene>
<dbReference type="AlphaFoldDB" id="A0A178IE75"/>
<name>A0A178IE75_9BACT</name>
<protein>
    <recommendedName>
        <fullName evidence="2">alpha-L-rhamnosidase</fullName>
        <ecNumber evidence="2">3.2.1.40</ecNumber>
    </recommendedName>
</protein>
<dbReference type="PANTHER" id="PTHR33307:SF11">
    <property type="entry name" value="ALPHA-L-RHAMNOSIDASE"/>
    <property type="match status" value="1"/>
</dbReference>
<comment type="caution">
    <text evidence="9">The sequence shown here is derived from an EMBL/GenBank/DDBJ whole genome shotgun (WGS) entry which is preliminary data.</text>
</comment>
<sequence length="1154" mass="125018">MAFGLLGAAASTFAALTVDGLRCEGMENPLGIDADQPRLGWRLQSDERGDAQTAWQVLVASNAAMLAQDQADYWNSGKVVSCQSQHVVYLGRPPASSQQVFWKVRAWDARGAASPWSAVASWTMGVLDTARGPGWQPGVSWISDAEMLKWERRAAGFSSRDTDRQDTVKWVQLDLGESHPLDTVRIHSVLHTVEARYGLPLRFKLELSDEPSFRAAVIAADHTEKDFPAGAYLISLPMEGRAARYVRLTATKLRALDEAGRTRLACRQIEVLSGGKNIAVGARVTAGDSREDEHWSCAAAVDGLGIPGANPLANATLLLRREFNVRPGLSRAVIHVTGLGQYEFTANGKRIGEGLLTPAWTDYASTCLYETHDITAQLRPGENALGIQVAGGPYNISEGAEGRYLKLVTPPRAPVAFAQLRLEYDNGLFEIISTDASWRATAAGPATYANFYGGEDFDSRRARALRGWDKPGFDDSGWAPAAAAPGPGGKLRGASHSSPPFGAFETFAPAAVREIRPGVSVYDFGQNASMMPRLRVRGPAGSIVRMIPAELLNADGSVDRRSCGGGNAWWQYTLAGDESAEAWFPRFFYQGARYLQVERYATPEDAARAVTPGSRNIGNALHYARLAENEGAAQNASATGSAGILPASEKNMPAGSRRSQSQAESDAPHASSPPAFSAPSALPDSPAPAALPVIESLESVVVHSDSPASGEFECSSELFNRIRTLVRWAQASNLAHVFTDCPQREKLGWLEQYHLNGPSLRYEWDVTRLFEKCFDDMAAAQTPQGLVTSIAPEYVVFEGGFRDSPEWGGALVLAAWQHYLWTGDEQLLRRYYPQMQRYADYLGTRAKGRLLSHGLGDWYDIGPKRPGVAQLTPVALTATAIYYEITATLGRVATLLNRKVEAKYYESEAARIADAFNKAFFDPRAGVYAAGSQTAQAMPLVLGLVPPGRRDGVLAALVADIESRGHAITAGDVGYRYVLRALADAGRSDVVFAMNNQSEKPGYGYQLARGATSLTEAWDANPRSSQNHFMLGQITEWLYHDLAGIQPDPAGPGFKRVIIKPAAVAGIDRARAAVHSPRGPVAVVWWRENGRFVLKISIPVGAVATVHLPVPEVSAIREGDLPVAQARGVRLLRRVKDEAVFEVVSGSYRFTAPE</sequence>
<reference evidence="9 10" key="1">
    <citation type="submission" date="2016-01" db="EMBL/GenBank/DDBJ databases">
        <title>High potential of lignocellulose degradation of a new Verrucomicrobia species.</title>
        <authorList>
            <person name="Wang Y."/>
            <person name="Shi Y."/>
            <person name="Qiu Z."/>
            <person name="Liu S."/>
            <person name="Yang H."/>
        </authorList>
    </citation>
    <scope>NUCLEOTIDE SEQUENCE [LARGE SCALE GENOMIC DNA]</scope>
    <source>
        <strain evidence="9 10">TSB47</strain>
    </source>
</reference>
<proteinExistence type="predicted"/>
<dbReference type="PIRSF" id="PIRSF010631">
    <property type="entry name" value="A-rhamnsds"/>
    <property type="match status" value="1"/>
</dbReference>
<dbReference type="Pfam" id="PF25788">
    <property type="entry name" value="Ig_Rha78A_N"/>
    <property type="match status" value="1"/>
</dbReference>
<feature type="domain" description="Bacterial alpha-L-rhamnosidase N-terminal" evidence="6">
    <location>
        <begin position="330"/>
        <end position="494"/>
    </location>
</feature>
<dbReference type="EMBL" id="LRRQ01000171">
    <property type="protein sequence ID" value="OAM87445.1"/>
    <property type="molecule type" value="Genomic_DNA"/>
</dbReference>
<keyword evidence="10" id="KW-1185">Reference proteome</keyword>
<feature type="region of interest" description="Disordered" evidence="4">
    <location>
        <begin position="476"/>
        <end position="496"/>
    </location>
</feature>
<dbReference type="GO" id="GO:0005975">
    <property type="term" value="P:carbohydrate metabolic process"/>
    <property type="evidence" value="ECO:0007669"/>
    <property type="project" value="InterPro"/>
</dbReference>
<feature type="domain" description="Alpha-L-rhamnosidase six-hairpin glycosidase" evidence="7">
    <location>
        <begin position="709"/>
        <end position="1040"/>
    </location>
</feature>
<evidence type="ECO:0000259" key="5">
    <source>
        <dbReference type="Pfam" id="PF05592"/>
    </source>
</evidence>
<dbReference type="PANTHER" id="PTHR33307">
    <property type="entry name" value="ALPHA-RHAMNOSIDASE (EUROFUNG)"/>
    <property type="match status" value="1"/>
</dbReference>
<dbReference type="STRING" id="1184151.AW736_23050"/>
<evidence type="ECO:0000259" key="8">
    <source>
        <dbReference type="Pfam" id="PF17390"/>
    </source>
</evidence>
<accession>A0A178IE75</accession>
<evidence type="ECO:0000313" key="10">
    <source>
        <dbReference type="Proteomes" id="UP000078486"/>
    </source>
</evidence>
<dbReference type="SUPFAM" id="SSF48208">
    <property type="entry name" value="Six-hairpin glycosidases"/>
    <property type="match status" value="1"/>
</dbReference>
<dbReference type="Pfam" id="PF08531">
    <property type="entry name" value="Bac_rhamnosid_N"/>
    <property type="match status" value="1"/>
</dbReference>
<dbReference type="Proteomes" id="UP000078486">
    <property type="component" value="Unassembled WGS sequence"/>
</dbReference>
<evidence type="ECO:0000256" key="3">
    <source>
        <dbReference type="ARBA" id="ARBA00022801"/>
    </source>
</evidence>
<dbReference type="Gene3D" id="2.60.40.10">
    <property type="entry name" value="Immunoglobulins"/>
    <property type="match status" value="1"/>
</dbReference>
<feature type="region of interest" description="Disordered" evidence="4">
    <location>
        <begin position="632"/>
        <end position="684"/>
    </location>
</feature>
<dbReference type="InterPro" id="IPR013737">
    <property type="entry name" value="Bac_rhamnosid_N"/>
</dbReference>
<dbReference type="InterPro" id="IPR008928">
    <property type="entry name" value="6-hairpin_glycosidase_sf"/>
</dbReference>
<dbReference type="Gene3D" id="1.50.10.10">
    <property type="match status" value="1"/>
</dbReference>
<evidence type="ECO:0000256" key="2">
    <source>
        <dbReference type="ARBA" id="ARBA00012652"/>
    </source>
</evidence>
<evidence type="ECO:0000256" key="4">
    <source>
        <dbReference type="SAM" id="MobiDB-lite"/>
    </source>
</evidence>
<dbReference type="InterPro" id="IPR035398">
    <property type="entry name" value="Bac_rhamnosid_C"/>
</dbReference>